<dbReference type="Proteomes" id="UP000886829">
    <property type="component" value="Unassembled WGS sequence"/>
</dbReference>
<dbReference type="Pfam" id="PF00581">
    <property type="entry name" value="Rhodanese"/>
    <property type="match status" value="1"/>
</dbReference>
<feature type="domain" description="Rhodanese" evidence="2">
    <location>
        <begin position="49"/>
        <end position="137"/>
    </location>
</feature>
<dbReference type="EMBL" id="DXEV01000051">
    <property type="protein sequence ID" value="HIX56389.1"/>
    <property type="molecule type" value="Genomic_DNA"/>
</dbReference>
<proteinExistence type="predicted"/>
<accession>A0A9D1WCI5</accession>
<reference evidence="3" key="2">
    <citation type="submission" date="2021-04" db="EMBL/GenBank/DDBJ databases">
        <authorList>
            <person name="Gilroy R."/>
        </authorList>
    </citation>
    <scope>NUCLEOTIDE SEQUENCE</scope>
    <source>
        <strain evidence="3">USASDec5-558</strain>
    </source>
</reference>
<reference evidence="3" key="1">
    <citation type="journal article" date="2021" name="PeerJ">
        <title>Extensive microbial diversity within the chicken gut microbiome revealed by metagenomics and culture.</title>
        <authorList>
            <person name="Gilroy R."/>
            <person name="Ravi A."/>
            <person name="Getino M."/>
            <person name="Pursley I."/>
            <person name="Horton D.L."/>
            <person name="Alikhan N.F."/>
            <person name="Baker D."/>
            <person name="Gharbi K."/>
            <person name="Hall N."/>
            <person name="Watson M."/>
            <person name="Adriaenssens E.M."/>
            <person name="Foster-Nyarko E."/>
            <person name="Jarju S."/>
            <person name="Secka A."/>
            <person name="Antonio M."/>
            <person name="Oren A."/>
            <person name="Chaudhuri R.R."/>
            <person name="La Ragione R."/>
            <person name="Hildebrand F."/>
            <person name="Pallen M.J."/>
        </authorList>
    </citation>
    <scope>NUCLEOTIDE SEQUENCE</scope>
    <source>
        <strain evidence="3">USASDec5-558</strain>
    </source>
</reference>
<name>A0A9D1WCI5_9GAMM</name>
<dbReference type="AlphaFoldDB" id="A0A9D1WCI5"/>
<dbReference type="PANTHER" id="PTHR43031">
    <property type="entry name" value="FAD-DEPENDENT OXIDOREDUCTASE"/>
    <property type="match status" value="1"/>
</dbReference>
<comment type="caution">
    <text evidence="3">The sequence shown here is derived from an EMBL/GenBank/DDBJ whole genome shotgun (WGS) entry which is preliminary data.</text>
</comment>
<dbReference type="PROSITE" id="PS50206">
    <property type="entry name" value="RHODANESE_3"/>
    <property type="match status" value="1"/>
</dbReference>
<feature type="signal peptide" evidence="1">
    <location>
        <begin position="1"/>
        <end position="22"/>
    </location>
</feature>
<organism evidence="3 4">
    <name type="scientific">Candidatus Anaerobiospirillum pullistercoris</name>
    <dbReference type="NCBI Taxonomy" id="2838452"/>
    <lineage>
        <taxon>Bacteria</taxon>
        <taxon>Pseudomonadati</taxon>
        <taxon>Pseudomonadota</taxon>
        <taxon>Gammaproteobacteria</taxon>
        <taxon>Aeromonadales</taxon>
        <taxon>Succinivibrionaceae</taxon>
        <taxon>Anaerobiospirillum</taxon>
    </lineage>
</organism>
<dbReference type="SUPFAM" id="SSF52821">
    <property type="entry name" value="Rhodanese/Cell cycle control phosphatase"/>
    <property type="match status" value="1"/>
</dbReference>
<evidence type="ECO:0000256" key="1">
    <source>
        <dbReference type="SAM" id="SignalP"/>
    </source>
</evidence>
<dbReference type="InterPro" id="IPR036873">
    <property type="entry name" value="Rhodanese-like_dom_sf"/>
</dbReference>
<dbReference type="InterPro" id="IPR001763">
    <property type="entry name" value="Rhodanese-like_dom"/>
</dbReference>
<keyword evidence="1" id="KW-0732">Signal</keyword>
<dbReference type="SMART" id="SM00450">
    <property type="entry name" value="RHOD"/>
    <property type="match status" value="1"/>
</dbReference>
<feature type="chain" id="PRO_5039358111" evidence="1">
    <location>
        <begin position="23"/>
        <end position="156"/>
    </location>
</feature>
<gene>
    <name evidence="3" type="ORF">H9850_02835</name>
</gene>
<sequence length="156" mass="17355">KKALLALSCGVLFMFPAFTAVASDQLLTDFTYSAQPMDVSQNVAHALMEKNGAVVIDVRTPEEYAAGHIEGAYNFPVEELHKHYGELAILKENNTPVLLYCRSGRRSGNAMMQLHKEGFSYLMNMGGVLTWEYDLTTDKTTKPFAEAVKAVTRYQP</sequence>
<dbReference type="PANTHER" id="PTHR43031:SF1">
    <property type="entry name" value="PYRIDINE NUCLEOTIDE-DISULPHIDE OXIDOREDUCTASE"/>
    <property type="match status" value="1"/>
</dbReference>
<dbReference type="Gene3D" id="3.40.250.10">
    <property type="entry name" value="Rhodanese-like domain"/>
    <property type="match status" value="1"/>
</dbReference>
<dbReference type="InterPro" id="IPR050229">
    <property type="entry name" value="GlpE_sulfurtransferase"/>
</dbReference>
<protein>
    <submittedName>
        <fullName evidence="3">Rhodanese-like domain-containing protein</fullName>
    </submittedName>
</protein>
<evidence type="ECO:0000259" key="2">
    <source>
        <dbReference type="PROSITE" id="PS50206"/>
    </source>
</evidence>
<feature type="non-terminal residue" evidence="3">
    <location>
        <position position="1"/>
    </location>
</feature>
<dbReference type="CDD" id="cd00158">
    <property type="entry name" value="RHOD"/>
    <property type="match status" value="1"/>
</dbReference>
<evidence type="ECO:0000313" key="4">
    <source>
        <dbReference type="Proteomes" id="UP000886829"/>
    </source>
</evidence>
<evidence type="ECO:0000313" key="3">
    <source>
        <dbReference type="EMBL" id="HIX56389.1"/>
    </source>
</evidence>